<dbReference type="InterPro" id="IPR010840">
    <property type="entry name" value="YqiJ_OB"/>
</dbReference>
<sequence>MWHLLLADENLIFSVALAIMLILAVLEGGATLLGMGLSGLFEHLIPGLDLHTDAHLPDNSNALSRLLGWMKVGEVPLLVVLIVFLTCFGLIGIGLQAIALQLTGLLWPGWLMCLPSLLLTLPCTRALSSLVGKVMPRDETTAIRSDALVGRIAIITLGEARHGSPAEARTRDQFGQTHYVMVEPDEEDAVLRQGEEVLLIRQLGSRFRAIANPHPQLSASHGRP</sequence>
<keyword evidence="1" id="KW-0812">Transmembrane</keyword>
<feature type="transmembrane region" description="Helical" evidence="1">
    <location>
        <begin position="12"/>
        <end position="33"/>
    </location>
</feature>
<evidence type="ECO:0000313" key="5">
    <source>
        <dbReference type="Proteomes" id="UP000248090"/>
    </source>
</evidence>
<evidence type="ECO:0008006" key="6">
    <source>
        <dbReference type="Google" id="ProtNLM"/>
    </source>
</evidence>
<name>A0ABX5M3H7_9GAMM</name>
<accession>A0ABX5M3H7</accession>
<keyword evidence="1" id="KW-0472">Membrane</keyword>
<keyword evidence="1" id="KW-1133">Transmembrane helix</keyword>
<organism evidence="4 5">
    <name type="scientific">Pokkaliibacter plantistimulans</name>
    <dbReference type="NCBI Taxonomy" id="1635171"/>
    <lineage>
        <taxon>Bacteria</taxon>
        <taxon>Pseudomonadati</taxon>
        <taxon>Pseudomonadota</taxon>
        <taxon>Gammaproteobacteria</taxon>
        <taxon>Oceanospirillales</taxon>
        <taxon>Balneatrichaceae</taxon>
        <taxon>Pokkaliibacter</taxon>
    </lineage>
</organism>
<evidence type="ECO:0000313" key="4">
    <source>
        <dbReference type="EMBL" id="PXF33061.1"/>
    </source>
</evidence>
<dbReference type="EMBL" id="LAPT01000002">
    <property type="protein sequence ID" value="PXF33061.1"/>
    <property type="molecule type" value="Genomic_DNA"/>
</dbReference>
<proteinExistence type="predicted"/>
<comment type="caution">
    <text evidence="4">The sequence shown here is derived from an EMBL/GenBank/DDBJ whole genome shotgun (WGS) entry which is preliminary data.</text>
</comment>
<evidence type="ECO:0000256" key="1">
    <source>
        <dbReference type="SAM" id="Phobius"/>
    </source>
</evidence>
<feature type="transmembrane region" description="Helical" evidence="1">
    <location>
        <begin position="105"/>
        <end position="127"/>
    </location>
</feature>
<gene>
    <name evidence="4" type="ORF">WH50_00570</name>
</gene>
<evidence type="ECO:0000259" key="3">
    <source>
        <dbReference type="Pfam" id="PF21001"/>
    </source>
</evidence>
<dbReference type="Pfam" id="PF07290">
    <property type="entry name" value="YqiJ_OB"/>
    <property type="match status" value="1"/>
</dbReference>
<keyword evidence="5" id="KW-1185">Reference proteome</keyword>
<dbReference type="InterPro" id="IPR048376">
    <property type="entry name" value="YqiJ_N"/>
</dbReference>
<dbReference type="Proteomes" id="UP000248090">
    <property type="component" value="Unassembled WGS sequence"/>
</dbReference>
<feature type="domain" description="Inner membrane protein YqiJ N-terminal" evidence="3">
    <location>
        <begin position="10"/>
        <end position="125"/>
    </location>
</feature>
<dbReference type="RefSeq" id="WP_110185570.1">
    <property type="nucleotide sequence ID" value="NZ_CP177354.1"/>
</dbReference>
<feature type="transmembrane region" description="Helical" evidence="1">
    <location>
        <begin position="75"/>
        <end position="99"/>
    </location>
</feature>
<dbReference type="Pfam" id="PF21001">
    <property type="entry name" value="YqiJ_N"/>
    <property type="match status" value="1"/>
</dbReference>
<feature type="domain" description="Inner membrane protein YqiJ OB-fold" evidence="2">
    <location>
        <begin position="148"/>
        <end position="210"/>
    </location>
</feature>
<protein>
    <recommendedName>
        <fullName evidence="6">Inner membrane protein YqiJ</fullName>
    </recommendedName>
</protein>
<evidence type="ECO:0000259" key="2">
    <source>
        <dbReference type="Pfam" id="PF07290"/>
    </source>
</evidence>
<reference evidence="4 5" key="1">
    <citation type="submission" date="2015-03" db="EMBL/GenBank/DDBJ databases">
        <authorList>
            <person name="Krishnan R."/>
            <person name="Midha S."/>
            <person name="Patil P.B."/>
            <person name="Rameshkumar N."/>
        </authorList>
    </citation>
    <scope>NUCLEOTIDE SEQUENCE [LARGE SCALE GENOMIC DNA]</scope>
    <source>
        <strain evidence="4 5">L1E11</strain>
    </source>
</reference>